<keyword evidence="2" id="KW-1003">Cell membrane</keyword>
<feature type="domain" description="POTRA" evidence="8">
    <location>
        <begin position="37"/>
        <end position="104"/>
    </location>
</feature>
<dbReference type="GO" id="GO:0005886">
    <property type="term" value="C:plasma membrane"/>
    <property type="evidence" value="ECO:0007669"/>
    <property type="project" value="TreeGrafter"/>
</dbReference>
<evidence type="ECO:0000256" key="1">
    <source>
        <dbReference type="ARBA" id="ARBA00004370"/>
    </source>
</evidence>
<dbReference type="InterPro" id="IPR013685">
    <property type="entry name" value="POTRA_FtsQ_type"/>
</dbReference>
<evidence type="ECO:0000313" key="10">
    <source>
        <dbReference type="Proteomes" id="UP000824074"/>
    </source>
</evidence>
<keyword evidence="4" id="KW-0812">Transmembrane</keyword>
<dbReference type="EMBL" id="DVMT01000057">
    <property type="protein sequence ID" value="HIU40770.1"/>
    <property type="molecule type" value="Genomic_DNA"/>
</dbReference>
<dbReference type="GO" id="GO:0051301">
    <property type="term" value="P:cell division"/>
    <property type="evidence" value="ECO:0007669"/>
    <property type="project" value="UniProtKB-KW"/>
</dbReference>
<dbReference type="InterPro" id="IPR050487">
    <property type="entry name" value="FtsQ_DivIB"/>
</dbReference>
<keyword evidence="7" id="KW-0131">Cell cycle</keyword>
<evidence type="ECO:0000256" key="3">
    <source>
        <dbReference type="ARBA" id="ARBA00022618"/>
    </source>
</evidence>
<keyword evidence="6" id="KW-0472">Membrane</keyword>
<reference evidence="9" key="1">
    <citation type="submission" date="2020-10" db="EMBL/GenBank/DDBJ databases">
        <authorList>
            <person name="Gilroy R."/>
        </authorList>
    </citation>
    <scope>NUCLEOTIDE SEQUENCE</scope>
    <source>
        <strain evidence="9">CHK193-30670</strain>
    </source>
</reference>
<dbReference type="Proteomes" id="UP000824074">
    <property type="component" value="Unassembled WGS sequence"/>
</dbReference>
<keyword evidence="3" id="KW-0132">Cell division</keyword>
<keyword evidence="5" id="KW-1133">Transmembrane helix</keyword>
<evidence type="ECO:0000256" key="7">
    <source>
        <dbReference type="ARBA" id="ARBA00023306"/>
    </source>
</evidence>
<evidence type="ECO:0000259" key="8">
    <source>
        <dbReference type="PROSITE" id="PS51779"/>
    </source>
</evidence>
<evidence type="ECO:0000256" key="5">
    <source>
        <dbReference type="ARBA" id="ARBA00022989"/>
    </source>
</evidence>
<name>A0A9D1IPM1_9FIRM</name>
<proteinExistence type="predicted"/>
<evidence type="ECO:0000256" key="2">
    <source>
        <dbReference type="ARBA" id="ARBA00022475"/>
    </source>
</evidence>
<evidence type="ECO:0000256" key="4">
    <source>
        <dbReference type="ARBA" id="ARBA00022692"/>
    </source>
</evidence>
<sequence length="224" mass="25989">MKKNKTKRKKRLRVGRLLFLVVIILLICFLFIRFVDVPIRSIIIKGNNILTDQEVIEQANLEDYPSYFSTFSFSVKNKLLKNPYVKSAKVSKGLLSIKITIEEEKILYIDKASGNKVTEDKTIKDDKIVCAPYLTNEVPENKLKKFKKAMGKIDDDILCQISEVMYDPNDIDADRYYLYMNDGNSVYLTVNKFSKINKYNTILENVGKQNGTLYLDYGDYFEVK</sequence>
<gene>
    <name evidence="9" type="ORF">IAB68_05680</name>
</gene>
<dbReference type="PROSITE" id="PS51779">
    <property type="entry name" value="POTRA"/>
    <property type="match status" value="1"/>
</dbReference>
<dbReference type="Gene3D" id="3.40.50.10960">
    <property type="match status" value="1"/>
</dbReference>
<reference evidence="9" key="2">
    <citation type="journal article" date="2021" name="PeerJ">
        <title>Extensive microbial diversity within the chicken gut microbiome revealed by metagenomics and culture.</title>
        <authorList>
            <person name="Gilroy R."/>
            <person name="Ravi A."/>
            <person name="Getino M."/>
            <person name="Pursley I."/>
            <person name="Horton D.L."/>
            <person name="Alikhan N.F."/>
            <person name="Baker D."/>
            <person name="Gharbi K."/>
            <person name="Hall N."/>
            <person name="Watson M."/>
            <person name="Adriaenssens E.M."/>
            <person name="Foster-Nyarko E."/>
            <person name="Jarju S."/>
            <person name="Secka A."/>
            <person name="Antonio M."/>
            <person name="Oren A."/>
            <person name="Chaudhuri R.R."/>
            <person name="La Ragione R."/>
            <person name="Hildebrand F."/>
            <person name="Pallen M.J."/>
        </authorList>
    </citation>
    <scope>NUCLEOTIDE SEQUENCE</scope>
    <source>
        <strain evidence="9">CHK193-30670</strain>
    </source>
</reference>
<dbReference type="PANTHER" id="PTHR37820:SF1">
    <property type="entry name" value="CELL DIVISION PROTEIN FTSQ"/>
    <property type="match status" value="1"/>
</dbReference>
<dbReference type="Gene3D" id="3.10.20.310">
    <property type="entry name" value="membrane protein fhac"/>
    <property type="match status" value="1"/>
</dbReference>
<dbReference type="InterPro" id="IPR034746">
    <property type="entry name" value="POTRA"/>
</dbReference>
<dbReference type="PANTHER" id="PTHR37820">
    <property type="entry name" value="CELL DIVISION PROTEIN DIVIB"/>
    <property type="match status" value="1"/>
</dbReference>
<comment type="subcellular location">
    <subcellularLocation>
        <location evidence="1">Membrane</location>
    </subcellularLocation>
</comment>
<dbReference type="Pfam" id="PF08478">
    <property type="entry name" value="POTRA_1"/>
    <property type="match status" value="1"/>
</dbReference>
<dbReference type="AlphaFoldDB" id="A0A9D1IPM1"/>
<organism evidence="9 10">
    <name type="scientific">Candidatus Aphodocola excrementigallinarum</name>
    <dbReference type="NCBI Taxonomy" id="2840670"/>
    <lineage>
        <taxon>Bacteria</taxon>
        <taxon>Bacillati</taxon>
        <taxon>Bacillota</taxon>
        <taxon>Bacilli</taxon>
        <taxon>Candidatus Aphodocola</taxon>
    </lineage>
</organism>
<evidence type="ECO:0000313" key="9">
    <source>
        <dbReference type="EMBL" id="HIU40770.1"/>
    </source>
</evidence>
<accession>A0A9D1IPM1</accession>
<protein>
    <submittedName>
        <fullName evidence="9">FtsQ-type POTRA domain-containing protein</fullName>
    </submittedName>
</protein>
<comment type="caution">
    <text evidence="9">The sequence shown here is derived from an EMBL/GenBank/DDBJ whole genome shotgun (WGS) entry which is preliminary data.</text>
</comment>
<evidence type="ECO:0000256" key="6">
    <source>
        <dbReference type="ARBA" id="ARBA00023136"/>
    </source>
</evidence>